<dbReference type="RefSeq" id="XP_004519118.1">
    <property type="nucleotide sequence ID" value="XM_004519061.3"/>
</dbReference>
<organism evidence="3">
    <name type="scientific">Ceratitis capitata</name>
    <name type="common">Mediterranean fruit fly</name>
    <name type="synonym">Tephritis capitata</name>
    <dbReference type="NCBI Taxonomy" id="7213"/>
    <lineage>
        <taxon>Eukaryota</taxon>
        <taxon>Metazoa</taxon>
        <taxon>Ecdysozoa</taxon>
        <taxon>Arthropoda</taxon>
        <taxon>Hexapoda</taxon>
        <taxon>Insecta</taxon>
        <taxon>Pterygota</taxon>
        <taxon>Neoptera</taxon>
        <taxon>Endopterygota</taxon>
        <taxon>Diptera</taxon>
        <taxon>Brachycera</taxon>
        <taxon>Muscomorpha</taxon>
        <taxon>Tephritoidea</taxon>
        <taxon>Tephritidae</taxon>
        <taxon>Ceratitis</taxon>
        <taxon>Ceratitis</taxon>
    </lineage>
</organism>
<dbReference type="PANTHER" id="PTHR31974:SF2">
    <property type="entry name" value="BIOGENESIS OF LYSOSOME-RELATED ORGANELLES COMPLEX 1 SUBUNIT 3"/>
    <property type="match status" value="1"/>
</dbReference>
<dbReference type="AlphaFoldDB" id="W8AJE4"/>
<dbReference type="PANTHER" id="PTHR31974">
    <property type="entry name" value="BIOGENESIS OF LYSOSOME-RELATED ORGANELLES COMPLEX 1 SUBUNIT 3"/>
    <property type="match status" value="1"/>
</dbReference>
<protein>
    <recommendedName>
        <fullName evidence="2">Biogenesis of lysosome-related organelles complex 1 subunit 3</fullName>
    </recommendedName>
</protein>
<evidence type="ECO:0000256" key="1">
    <source>
        <dbReference type="ARBA" id="ARBA00008942"/>
    </source>
</evidence>
<comment type="similarity">
    <text evidence="1">Belongs to the BLOC1S3 family.</text>
</comment>
<name>W8AJE4_CERCA</name>
<dbReference type="InterPro" id="IPR017245">
    <property type="entry name" value="BLOC-1_complex_su-3"/>
</dbReference>
<reference evidence="3" key="1">
    <citation type="submission" date="2013-07" db="EMBL/GenBank/DDBJ databases">
        <authorList>
            <person name="Geib S."/>
        </authorList>
    </citation>
    <scope>NUCLEOTIDE SEQUENCE</scope>
</reference>
<sequence length="194" mass="22343">MCKEKLNCLHILLNKTKKILLSECANVLTDTRKTIILQTLNTKNCFATKNIHMTELVRGEASESDEETPSRRTKIFASEIPGEATESDEDLYEKQMPRLLSKQQITESRYKNNLLQRKLIENNVAIYKSMSAFVKNFITSSSKQLLNTDQQLMKSQVTMQSALCSLKSSQENMKQLHEKNKYIFTTNFLPNINL</sequence>
<dbReference type="Pfam" id="PF15753">
    <property type="entry name" value="BLOC1S3"/>
    <property type="match status" value="1"/>
</dbReference>
<evidence type="ECO:0000256" key="2">
    <source>
        <dbReference type="ARBA" id="ARBA00019581"/>
    </source>
</evidence>
<dbReference type="KEGG" id="ccat:101463152"/>
<dbReference type="OrthoDB" id="5984572at2759"/>
<evidence type="ECO:0000313" key="3">
    <source>
        <dbReference type="EMBL" id="JAB85887.1"/>
    </source>
</evidence>
<reference evidence="3" key="2">
    <citation type="journal article" date="2014" name="BMC Genomics">
        <title>A genomic perspective to assessing quality of mass-reared SIT flies used in Mediterranean fruit fly (Ceratitis capitata) eradication in California.</title>
        <authorList>
            <person name="Calla B."/>
            <person name="Hall B."/>
            <person name="Hou S."/>
            <person name="Geib S.M."/>
        </authorList>
    </citation>
    <scope>NUCLEOTIDE SEQUENCE</scope>
</reference>
<proteinExistence type="evidence at transcript level"/>
<dbReference type="GO" id="GO:0031083">
    <property type="term" value="C:BLOC-1 complex"/>
    <property type="evidence" value="ECO:0007669"/>
    <property type="project" value="TreeGrafter"/>
</dbReference>
<dbReference type="CTD" id="5740347"/>
<accession>W8AJE4</accession>
<dbReference type="EMBL" id="GAMC01020668">
    <property type="protein sequence ID" value="JAB85887.1"/>
    <property type="molecule type" value="mRNA"/>
</dbReference>
<dbReference type="GeneID" id="101463152"/>